<evidence type="ECO:0000313" key="1">
    <source>
        <dbReference type="EMBL" id="CAD0005570.1"/>
    </source>
</evidence>
<evidence type="ECO:0000313" key="2">
    <source>
        <dbReference type="Proteomes" id="UP000530060"/>
    </source>
</evidence>
<dbReference type="RefSeq" id="WP_180909313.1">
    <property type="nucleotide sequence ID" value="NZ_CAIJDP010000071.1"/>
</dbReference>
<protein>
    <submittedName>
        <fullName evidence="1">Uncharacterized protein</fullName>
    </submittedName>
</protein>
<keyword evidence="2" id="KW-1185">Reference proteome</keyword>
<dbReference type="AlphaFoldDB" id="A0A6V6Z1D2"/>
<reference evidence="1 2" key="1">
    <citation type="submission" date="2020-06" db="EMBL/GenBank/DDBJ databases">
        <authorList>
            <person name="Criscuolo A."/>
        </authorList>
    </citation>
    <scope>NUCLEOTIDE SEQUENCE [LARGE SCALE GENOMIC DNA]</scope>
    <source>
        <strain evidence="2">CIP 111411</strain>
    </source>
</reference>
<comment type="caution">
    <text evidence="1">The sequence shown here is derived from an EMBL/GenBank/DDBJ whole genome shotgun (WGS) entry which is preliminary data.</text>
</comment>
<gene>
    <name evidence="1" type="ORF">FLAT13_02848</name>
</gene>
<accession>A0A6V6Z1D2</accession>
<sequence>MGIFDIFKSKNQNENEAKFKNIGIDNVYLIDIPEDWTQYKSDRFRAINKTKSINFSITNYGKSLDPKNPFTLDKLKAETFELFQKFVTEGGYEPIDDREANNNYVYQAFKVDNETQYYYYTSRERMGQLIRIVFILKQNGIYKASTKNLLLAIGDSIKTKVA</sequence>
<organism evidence="1 2">
    <name type="scientific">Flavobacterium salmonis</name>
    <dbReference type="NCBI Taxonomy" id="2654844"/>
    <lineage>
        <taxon>Bacteria</taxon>
        <taxon>Pseudomonadati</taxon>
        <taxon>Bacteroidota</taxon>
        <taxon>Flavobacteriia</taxon>
        <taxon>Flavobacteriales</taxon>
        <taxon>Flavobacteriaceae</taxon>
        <taxon>Flavobacterium</taxon>
    </lineage>
</organism>
<name>A0A6V6Z1D2_9FLAO</name>
<proteinExistence type="predicted"/>
<dbReference type="Proteomes" id="UP000530060">
    <property type="component" value="Unassembled WGS sequence"/>
</dbReference>
<dbReference type="EMBL" id="CAIJDP010000071">
    <property type="protein sequence ID" value="CAD0005570.1"/>
    <property type="molecule type" value="Genomic_DNA"/>
</dbReference>